<dbReference type="PANTHER" id="PTHR36834">
    <property type="entry name" value="MEMBRANE PROTEIN-RELATED"/>
    <property type="match status" value="1"/>
</dbReference>
<dbReference type="RefSeq" id="WP_378058726.1">
    <property type="nucleotide sequence ID" value="NZ_JBHSIS010000010.1"/>
</dbReference>
<keyword evidence="1" id="KW-1133">Transmembrane helix</keyword>
<evidence type="ECO:0000313" key="4">
    <source>
        <dbReference type="Proteomes" id="UP001595859"/>
    </source>
</evidence>
<evidence type="ECO:0000259" key="2">
    <source>
        <dbReference type="Pfam" id="PF04892"/>
    </source>
</evidence>
<proteinExistence type="predicted"/>
<feature type="transmembrane region" description="Helical" evidence="1">
    <location>
        <begin position="74"/>
        <end position="96"/>
    </location>
</feature>
<reference evidence="4" key="1">
    <citation type="journal article" date="2019" name="Int. J. Syst. Evol. Microbiol.">
        <title>The Global Catalogue of Microorganisms (GCM) 10K type strain sequencing project: providing services to taxonomists for standard genome sequencing and annotation.</title>
        <authorList>
            <consortium name="The Broad Institute Genomics Platform"/>
            <consortium name="The Broad Institute Genome Sequencing Center for Infectious Disease"/>
            <person name="Wu L."/>
            <person name="Ma J."/>
        </authorList>
    </citation>
    <scope>NUCLEOTIDE SEQUENCE [LARGE SCALE GENOMIC DNA]</scope>
    <source>
        <strain evidence="4">ZS-22-S1</strain>
    </source>
</reference>
<dbReference type="EMBL" id="JBHSIS010000010">
    <property type="protein sequence ID" value="MFC4856225.1"/>
    <property type="molecule type" value="Genomic_DNA"/>
</dbReference>
<gene>
    <name evidence="3" type="ORF">ACFPCV_22205</name>
</gene>
<organism evidence="3 4">
    <name type="scientific">Actinophytocola glycyrrhizae</name>
    <dbReference type="NCBI Taxonomy" id="2044873"/>
    <lineage>
        <taxon>Bacteria</taxon>
        <taxon>Bacillati</taxon>
        <taxon>Actinomycetota</taxon>
        <taxon>Actinomycetes</taxon>
        <taxon>Pseudonocardiales</taxon>
        <taxon>Pseudonocardiaceae</taxon>
    </lineage>
</organism>
<name>A0ABV9S7N5_9PSEU</name>
<dbReference type="InterPro" id="IPR006976">
    <property type="entry name" value="VanZ-like"/>
</dbReference>
<evidence type="ECO:0000313" key="3">
    <source>
        <dbReference type="EMBL" id="MFC4856225.1"/>
    </source>
</evidence>
<accession>A0ABV9S7N5</accession>
<dbReference type="PANTHER" id="PTHR36834:SF1">
    <property type="entry name" value="INTEGRAL MEMBRANE PROTEIN"/>
    <property type="match status" value="1"/>
</dbReference>
<feature type="transmembrane region" description="Helical" evidence="1">
    <location>
        <begin position="21"/>
        <end position="39"/>
    </location>
</feature>
<dbReference type="Proteomes" id="UP001595859">
    <property type="component" value="Unassembled WGS sequence"/>
</dbReference>
<evidence type="ECO:0000256" key="1">
    <source>
        <dbReference type="SAM" id="Phobius"/>
    </source>
</evidence>
<keyword evidence="1" id="KW-0472">Membrane</keyword>
<feature type="domain" description="VanZ-like" evidence="2">
    <location>
        <begin position="30"/>
        <end position="146"/>
    </location>
</feature>
<dbReference type="Pfam" id="PF04892">
    <property type="entry name" value="VanZ"/>
    <property type="match status" value="1"/>
</dbReference>
<comment type="caution">
    <text evidence="3">The sequence shown here is derived from an EMBL/GenBank/DDBJ whole genome shotgun (WGS) entry which is preliminary data.</text>
</comment>
<protein>
    <submittedName>
        <fullName evidence="3">VanZ family protein</fullName>
    </submittedName>
</protein>
<dbReference type="InterPro" id="IPR053150">
    <property type="entry name" value="Teicoplanin_resist-assoc"/>
</dbReference>
<keyword evidence="1" id="KW-0812">Transmembrane</keyword>
<sequence length="166" mass="17739">MALLGAWVITSRTEHNRLTRTLQACALSLSIIAIIYITLGTRLGYSSREAKVSLVPAIDTFHALTGQTTATVTIAGIIGNIVLFIPLGFSLSLIAARKNRKTTTNLIGATMLSISVEFAQFVLDQGVMAVDDVLLNVAGAAMGWVAHGWADRLRNTGPTVPKRNYG</sequence>
<keyword evidence="4" id="KW-1185">Reference proteome</keyword>